<dbReference type="SMART" id="SM00546">
    <property type="entry name" value="CUE"/>
    <property type="match status" value="1"/>
</dbReference>
<proteinExistence type="predicted"/>
<dbReference type="SUPFAM" id="SSF46934">
    <property type="entry name" value="UBA-like"/>
    <property type="match status" value="1"/>
</dbReference>
<dbReference type="InterPro" id="IPR052586">
    <property type="entry name" value="ASCC2"/>
</dbReference>
<keyword evidence="4" id="KW-1185">Reference proteome</keyword>
<organism evidence="3 4">
    <name type="scientific">Zopfia rhizophila CBS 207.26</name>
    <dbReference type="NCBI Taxonomy" id="1314779"/>
    <lineage>
        <taxon>Eukaryota</taxon>
        <taxon>Fungi</taxon>
        <taxon>Dikarya</taxon>
        <taxon>Ascomycota</taxon>
        <taxon>Pezizomycotina</taxon>
        <taxon>Dothideomycetes</taxon>
        <taxon>Dothideomycetes incertae sedis</taxon>
        <taxon>Zopfiaceae</taxon>
        <taxon>Zopfia</taxon>
    </lineage>
</organism>
<evidence type="ECO:0000256" key="1">
    <source>
        <dbReference type="SAM" id="MobiDB-lite"/>
    </source>
</evidence>
<evidence type="ECO:0000313" key="4">
    <source>
        <dbReference type="Proteomes" id="UP000800200"/>
    </source>
</evidence>
<dbReference type="OrthoDB" id="5577209at2759"/>
<feature type="region of interest" description="Disordered" evidence="1">
    <location>
        <begin position="565"/>
        <end position="661"/>
    </location>
</feature>
<dbReference type="PROSITE" id="PS51140">
    <property type="entry name" value="CUE"/>
    <property type="match status" value="1"/>
</dbReference>
<dbReference type="InterPro" id="IPR041800">
    <property type="entry name" value="ASCC2_CUE"/>
</dbReference>
<name>A0A6A6D6N6_9PEZI</name>
<dbReference type="Gene3D" id="1.10.8.10">
    <property type="entry name" value="DNA helicase RuvA subunit, C-terminal domain"/>
    <property type="match status" value="1"/>
</dbReference>
<feature type="compositionally biased region" description="Basic and acidic residues" evidence="1">
    <location>
        <begin position="622"/>
        <end position="638"/>
    </location>
</feature>
<evidence type="ECO:0000259" key="2">
    <source>
        <dbReference type="PROSITE" id="PS51140"/>
    </source>
</evidence>
<accession>A0A6A6D6N6</accession>
<dbReference type="PANTHER" id="PTHR21494">
    <property type="entry name" value="ACTIVATING SIGNAL COINTEGRATOR 1 COMPLEX SUBUNIT 2 ASC-1 COMPLEX SUBUNIT P100"/>
    <property type="match status" value="1"/>
</dbReference>
<dbReference type="InterPro" id="IPR009060">
    <property type="entry name" value="UBA-like_sf"/>
</dbReference>
<dbReference type="Proteomes" id="UP000800200">
    <property type="component" value="Unassembled WGS sequence"/>
</dbReference>
<feature type="compositionally biased region" description="Basic residues" evidence="1">
    <location>
        <begin position="641"/>
        <end position="655"/>
    </location>
</feature>
<feature type="domain" description="CUE" evidence="2">
    <location>
        <begin position="324"/>
        <end position="367"/>
    </location>
</feature>
<dbReference type="PANTHER" id="PTHR21494:SF0">
    <property type="entry name" value="ACTIVATING SIGNAL COINTEGRATOR 1 COMPLEX SUBUNIT 2"/>
    <property type="match status" value="1"/>
</dbReference>
<protein>
    <recommendedName>
        <fullName evidence="2">CUE domain-containing protein</fullName>
    </recommendedName>
</protein>
<dbReference type="Pfam" id="PF02845">
    <property type="entry name" value="CUE"/>
    <property type="match status" value="1"/>
</dbReference>
<evidence type="ECO:0000313" key="3">
    <source>
        <dbReference type="EMBL" id="KAF2175071.1"/>
    </source>
</evidence>
<dbReference type="AlphaFoldDB" id="A0A6A6D6N6"/>
<dbReference type="CDD" id="cd14364">
    <property type="entry name" value="CUE_ASCC2"/>
    <property type="match status" value="1"/>
</dbReference>
<dbReference type="InterPro" id="IPR003892">
    <property type="entry name" value="CUE"/>
</dbReference>
<feature type="compositionally biased region" description="Gly residues" evidence="1">
    <location>
        <begin position="585"/>
        <end position="614"/>
    </location>
</feature>
<sequence length="661" mass="72934">MSLPPFAPFPQAELRRDILPQQWEVFLDSWVSLAELYLRLNDEEFSSILTEGSSLPNFLVSFFLELPQDENTALNLIPLRKKCFFLVHRIYSGDYIPPALLHWSFISSIGHTFSRSEHLRNLLRDLWARKGPNIENGLQVIKASLTKTLDSKNPGVAEDTLSKLFLLLKVSSDAGTFMLTGSDFLDSLCSAYIKVSPVLQKKLTTIAYLGLVSLVEGSRPNHSLLSDHLYSLKASAEQEKKSDPSKKTLLADLVTNTPLLNKIRARITSPEGARAKNIASSLSTFRQPTIVRPKNLVRRKVDKEKGKAKDDEYGHGAFGRVHVHRMSLVSQVQDLFTDLGSGFVVKLLDEYEDNVEQVTAHLLEDSLPPHLKNADRFEQILATSAVSKSPLTPRSTPPPQRRNVYNDDEFDKLAVETSRLHIGRKNEQLTADNLLSDRSGAPNKSAILAALAAFDSDDDERDDTYDVEDVGGTVDSAIPGAGEADTDLRDKNEEALFRAYLTIPELFERDAETQRGKVRAALKSETGMTDEAIEGWGVMIGRDPRRLRRLEAKFSVFSGQQKELASTAYRGSPADSGAEGEGEGSGDGQRGGRRGGFPGRGRGRGWGRGGGGRGSENVAGPPDDKGTQISRQRKEANKGSRANHNRRDQRAKKMARGGFPG</sequence>
<gene>
    <name evidence="3" type="ORF">K469DRAFT_647635</name>
</gene>
<dbReference type="EMBL" id="ML994749">
    <property type="protein sequence ID" value="KAF2175071.1"/>
    <property type="molecule type" value="Genomic_DNA"/>
</dbReference>
<reference evidence="3" key="1">
    <citation type="journal article" date="2020" name="Stud. Mycol.">
        <title>101 Dothideomycetes genomes: a test case for predicting lifestyles and emergence of pathogens.</title>
        <authorList>
            <person name="Haridas S."/>
            <person name="Albert R."/>
            <person name="Binder M."/>
            <person name="Bloem J."/>
            <person name="Labutti K."/>
            <person name="Salamov A."/>
            <person name="Andreopoulos B."/>
            <person name="Baker S."/>
            <person name="Barry K."/>
            <person name="Bills G."/>
            <person name="Bluhm B."/>
            <person name="Cannon C."/>
            <person name="Castanera R."/>
            <person name="Culley D."/>
            <person name="Daum C."/>
            <person name="Ezra D."/>
            <person name="Gonzalez J."/>
            <person name="Henrissat B."/>
            <person name="Kuo A."/>
            <person name="Liang C."/>
            <person name="Lipzen A."/>
            <person name="Lutzoni F."/>
            <person name="Magnuson J."/>
            <person name="Mondo S."/>
            <person name="Nolan M."/>
            <person name="Ohm R."/>
            <person name="Pangilinan J."/>
            <person name="Park H.-J."/>
            <person name="Ramirez L."/>
            <person name="Alfaro M."/>
            <person name="Sun H."/>
            <person name="Tritt A."/>
            <person name="Yoshinaga Y."/>
            <person name="Zwiers L.-H."/>
            <person name="Turgeon B."/>
            <person name="Goodwin S."/>
            <person name="Spatafora J."/>
            <person name="Crous P."/>
            <person name="Grigoriev I."/>
        </authorList>
    </citation>
    <scope>NUCLEOTIDE SEQUENCE</scope>
    <source>
        <strain evidence="3">CBS 207.26</strain>
    </source>
</reference>
<dbReference type="GO" id="GO:0043130">
    <property type="term" value="F:ubiquitin binding"/>
    <property type="evidence" value="ECO:0007669"/>
    <property type="project" value="InterPro"/>
</dbReference>